<dbReference type="Gene3D" id="3.40.50.880">
    <property type="match status" value="1"/>
</dbReference>
<dbReference type="InterPro" id="IPR024078">
    <property type="entry name" value="LmbE-like_dom_sf"/>
</dbReference>
<dbReference type="PANTHER" id="PTHR12993:SF23">
    <property type="entry name" value="N-ACETYLGLUCOSAMINYLPHOSPHATIDYLINOSITOL DEACETYLASE"/>
    <property type="match status" value="1"/>
</dbReference>
<keyword evidence="1" id="KW-0732">Signal</keyword>
<evidence type="ECO:0000313" key="2">
    <source>
        <dbReference type="EMBL" id="TYB71491.1"/>
    </source>
</evidence>
<dbReference type="SUPFAM" id="SSF52317">
    <property type="entry name" value="Class I glutamine amidotransferase-like"/>
    <property type="match status" value="1"/>
</dbReference>
<evidence type="ECO:0000313" key="3">
    <source>
        <dbReference type="Proteomes" id="UP000323324"/>
    </source>
</evidence>
<dbReference type="Pfam" id="PF02585">
    <property type="entry name" value="PIG-L"/>
    <property type="match status" value="1"/>
</dbReference>
<dbReference type="AlphaFoldDB" id="A0A8H2QIJ4"/>
<dbReference type="EMBL" id="VSKM01000015">
    <property type="protein sequence ID" value="TYB71491.1"/>
    <property type="molecule type" value="Genomic_DNA"/>
</dbReference>
<feature type="chain" id="PRO_5034587749" evidence="1">
    <location>
        <begin position="19"/>
        <end position="835"/>
    </location>
</feature>
<comment type="caution">
    <text evidence="2">The sequence shown here is derived from an EMBL/GenBank/DDBJ whole genome shotgun (WGS) entry which is preliminary data.</text>
</comment>
<dbReference type="InterPro" id="IPR003737">
    <property type="entry name" value="GlcNAc_PI_deacetylase-related"/>
</dbReference>
<organism evidence="2 3">
    <name type="scientific">Bizionia saleffrena</name>
    <dbReference type="NCBI Taxonomy" id="291189"/>
    <lineage>
        <taxon>Bacteria</taxon>
        <taxon>Pseudomonadati</taxon>
        <taxon>Bacteroidota</taxon>
        <taxon>Flavobacteriia</taxon>
        <taxon>Flavobacteriales</taxon>
        <taxon>Flavobacteriaceae</taxon>
        <taxon>Bizionia</taxon>
    </lineage>
</organism>
<dbReference type="GO" id="GO:0000225">
    <property type="term" value="F:N-acetylglucosaminylphosphatidylinositol deacetylase activity"/>
    <property type="evidence" value="ECO:0007669"/>
    <property type="project" value="TreeGrafter"/>
</dbReference>
<protein>
    <submittedName>
        <fullName evidence="2">PIG-L family deacetylase</fullName>
    </submittedName>
</protein>
<reference evidence="2 3" key="1">
    <citation type="submission" date="2019-08" db="EMBL/GenBank/DDBJ databases">
        <title>Genomes of Antarctic Bizionia species.</title>
        <authorList>
            <person name="Bowman J.P."/>
        </authorList>
    </citation>
    <scope>NUCLEOTIDE SEQUENCE [LARGE SCALE GENOMIC DNA]</scope>
    <source>
        <strain evidence="2 3">HFD</strain>
    </source>
</reference>
<dbReference type="PANTHER" id="PTHR12993">
    <property type="entry name" value="N-ACETYLGLUCOSAMINYL-PHOSPHATIDYLINOSITOL DE-N-ACETYLASE-RELATED"/>
    <property type="match status" value="1"/>
</dbReference>
<feature type="signal peptide" evidence="1">
    <location>
        <begin position="1"/>
        <end position="18"/>
    </location>
</feature>
<dbReference type="RefSeq" id="WP_148370672.1">
    <property type="nucleotide sequence ID" value="NZ_VSKM01000015.1"/>
</dbReference>
<dbReference type="Gene3D" id="3.40.50.10320">
    <property type="entry name" value="LmbE-like"/>
    <property type="match status" value="1"/>
</dbReference>
<gene>
    <name evidence="2" type="ORF">ES676_12545</name>
</gene>
<dbReference type="CDD" id="cd03143">
    <property type="entry name" value="A4_beta-galactosidase_middle_domain"/>
    <property type="match status" value="1"/>
</dbReference>
<accession>A0A8H2QIJ4</accession>
<sequence>MQKLLVVLLLSVTFSLTAQHPKKPNASQIYDAIEKLNFLGSVLYVAAHPDDENTRLISYMVNNVNARTAYLSLTRGDGGQNLIGPEIRELLGVIRTQELLTARGIDGGEQLFTRANDFGYSKHPDETLAIWNKNEVLSDVVLAIREFKPDVIINRFDHRSPGTTHGHHTSSAMLSVEAFDVANDPAAYKNQVQEFGTWQPQRLFFNTSYWFYGGQDKFDAADKSHLLSIDIGTYYASKGKSNTEIASLSRSQHKSQGFGDTGTRGSSLDYLELIKGDMPIDKSDLFDGIDTSWNRVKGGQAIGTLLEKVQRDFDFKNPSASIEGLTQAYTLLQAIENAHWKAIKSKELKNIISACTGLYLEAVANTAHATVNDKVKLDLEIINRSSQNITLASVVIPNNLSISKNITLLENIKIALQETFTPSNKKVITTPYWLTEKGTLGMYKVSNKELIGLPETPSYFNVTFNMSINGVTIPYIKPVVFKTNDPVKGETYKPFEIIPEASVKIAEKVIIFDTKSAKEIPVIVKAGKDNLEGFVSINHPEGWRVLPKHQKVNITYKGQEQHLVFTVIPPEYQDEGSLTPKVTIGNQSYTNELIEIDYDHIPYQTVLLPSESKVVRLDIKKQGENIAYIEGAGDVVPESLRQIGYTVDIIKPAAITPANLSKYDAVVIGIRAYNTVEELKFKQEILFDFVKNGGNMVVQYNTNHRLLTENVAPFPLSLSKDRVTDEFAEVTFLEPNHSLLNYPNTITQKDFEGWTQERGLYFPNQWDKHFTPILSLHDINETPKKGSLLVAKYGKGHYIYTGLSFFREFPAGVSGAYRLFANILSVGKETISLKN</sequence>
<proteinExistence type="predicted"/>
<dbReference type="SUPFAM" id="SSF102588">
    <property type="entry name" value="LmbE-like"/>
    <property type="match status" value="1"/>
</dbReference>
<dbReference type="Proteomes" id="UP000323324">
    <property type="component" value="Unassembled WGS sequence"/>
</dbReference>
<dbReference type="InterPro" id="IPR029062">
    <property type="entry name" value="Class_I_gatase-like"/>
</dbReference>
<keyword evidence="3" id="KW-1185">Reference proteome</keyword>
<name>A0A8H2QIJ4_9FLAO</name>
<evidence type="ECO:0000256" key="1">
    <source>
        <dbReference type="SAM" id="SignalP"/>
    </source>
</evidence>